<dbReference type="AlphaFoldDB" id="A0A4R0R9X8"/>
<proteinExistence type="predicted"/>
<keyword evidence="1" id="KW-0343">GTPase activation</keyword>
<dbReference type="PANTHER" id="PTHR24113:SF12">
    <property type="entry name" value="RAN GTPASE-ACTIVATING PROTEIN 1"/>
    <property type="match status" value="1"/>
</dbReference>
<dbReference type="CDD" id="cd00116">
    <property type="entry name" value="LRR_RI"/>
    <property type="match status" value="1"/>
</dbReference>
<dbReference type="STRING" id="92696.A0A4R0R9X8"/>
<dbReference type="InterPro" id="IPR027038">
    <property type="entry name" value="RanGap"/>
</dbReference>
<dbReference type="GO" id="GO:0031267">
    <property type="term" value="F:small GTPase binding"/>
    <property type="evidence" value="ECO:0007669"/>
    <property type="project" value="TreeGrafter"/>
</dbReference>
<protein>
    <recommendedName>
        <fullName evidence="7">Ran GTPase-activating protein 1</fullName>
    </recommendedName>
</protein>
<dbReference type="InterPro" id="IPR001611">
    <property type="entry name" value="Leu-rich_rpt"/>
</dbReference>
<organism evidence="5 6">
    <name type="scientific">Steccherinum ochraceum</name>
    <dbReference type="NCBI Taxonomy" id="92696"/>
    <lineage>
        <taxon>Eukaryota</taxon>
        <taxon>Fungi</taxon>
        <taxon>Dikarya</taxon>
        <taxon>Basidiomycota</taxon>
        <taxon>Agaricomycotina</taxon>
        <taxon>Agaricomycetes</taxon>
        <taxon>Polyporales</taxon>
        <taxon>Steccherinaceae</taxon>
        <taxon>Steccherinum</taxon>
    </lineage>
</organism>
<sequence length="398" mass="42636">MAKILSLHGKVLKLDTRADIEPYLTADPTTLEEIHLGGNTIGVEAAQAIADYLKKTQVLKVADFADIFTGRLITEIPQALSAICDALVDKTSLVEINLSDNAFGGRSVDPMVPFLTNNRSFQILKLNNNGLGPEGGAVVANALLQSAVLSKKEGVPSNLRTVICGRNRLEDGSAPVWGEALREHGGLTRIEMTQNGIKPDGISALVRGIAACKNLVHLNLQDNTFGEKGSQTAAEVLTSWPLLETLNFADCVLAQEGEVSPVIPVLLSGSNAKLTVLQLANNNIDSQSFALFAEGIHEHLPALKTFEVFWNEFEEDDEGIVSLSGTLTKRGGKLVVTDPEEEEEEEEEKEKEDAEEAEEKTAAPAAEAPTEKGTFEKATDALAELLNKVSIGSSAQKA</sequence>
<dbReference type="SUPFAM" id="SSF52047">
    <property type="entry name" value="RNI-like"/>
    <property type="match status" value="1"/>
</dbReference>
<evidence type="ECO:0000313" key="6">
    <source>
        <dbReference type="Proteomes" id="UP000292702"/>
    </source>
</evidence>
<evidence type="ECO:0000313" key="5">
    <source>
        <dbReference type="EMBL" id="TCD64670.1"/>
    </source>
</evidence>
<dbReference type="Proteomes" id="UP000292702">
    <property type="component" value="Unassembled WGS sequence"/>
</dbReference>
<dbReference type="EMBL" id="RWJN01000222">
    <property type="protein sequence ID" value="TCD64670.1"/>
    <property type="molecule type" value="Genomic_DNA"/>
</dbReference>
<dbReference type="GO" id="GO:0006913">
    <property type="term" value="P:nucleocytoplasmic transport"/>
    <property type="evidence" value="ECO:0007669"/>
    <property type="project" value="TreeGrafter"/>
</dbReference>
<keyword evidence="6" id="KW-1185">Reference proteome</keyword>
<feature type="compositionally biased region" description="Acidic residues" evidence="4">
    <location>
        <begin position="338"/>
        <end position="358"/>
    </location>
</feature>
<reference evidence="5 6" key="1">
    <citation type="submission" date="2018-11" db="EMBL/GenBank/DDBJ databases">
        <title>Genome assembly of Steccherinum ochraceum LE-BIN_3174, the white-rot fungus of the Steccherinaceae family (The Residual Polyporoid clade, Polyporales, Basidiomycota).</title>
        <authorList>
            <person name="Fedorova T.V."/>
            <person name="Glazunova O.A."/>
            <person name="Landesman E.O."/>
            <person name="Moiseenko K.V."/>
            <person name="Psurtseva N.V."/>
            <person name="Savinova O.S."/>
            <person name="Shakhova N.V."/>
            <person name="Tyazhelova T.V."/>
            <person name="Vasina D.V."/>
        </authorList>
    </citation>
    <scope>NUCLEOTIDE SEQUENCE [LARGE SCALE GENOMIC DNA]</scope>
    <source>
        <strain evidence="5 6">LE-BIN_3174</strain>
    </source>
</reference>
<evidence type="ECO:0000256" key="3">
    <source>
        <dbReference type="ARBA" id="ARBA00022737"/>
    </source>
</evidence>
<dbReference type="GO" id="GO:0005829">
    <property type="term" value="C:cytosol"/>
    <property type="evidence" value="ECO:0007669"/>
    <property type="project" value="TreeGrafter"/>
</dbReference>
<dbReference type="GO" id="GO:0005634">
    <property type="term" value="C:nucleus"/>
    <property type="evidence" value="ECO:0007669"/>
    <property type="project" value="TreeGrafter"/>
</dbReference>
<evidence type="ECO:0000256" key="2">
    <source>
        <dbReference type="ARBA" id="ARBA00022614"/>
    </source>
</evidence>
<dbReference type="Pfam" id="PF13516">
    <property type="entry name" value="LRR_6"/>
    <property type="match status" value="4"/>
</dbReference>
<evidence type="ECO:0000256" key="4">
    <source>
        <dbReference type="SAM" id="MobiDB-lite"/>
    </source>
</evidence>
<dbReference type="PANTHER" id="PTHR24113">
    <property type="entry name" value="RAN GTPASE-ACTIVATING PROTEIN 1"/>
    <property type="match status" value="1"/>
</dbReference>
<dbReference type="Gene3D" id="3.80.10.10">
    <property type="entry name" value="Ribonuclease Inhibitor"/>
    <property type="match status" value="1"/>
</dbReference>
<accession>A0A4R0R9X8</accession>
<keyword evidence="2" id="KW-0433">Leucine-rich repeat</keyword>
<feature type="region of interest" description="Disordered" evidence="4">
    <location>
        <begin position="332"/>
        <end position="379"/>
    </location>
</feature>
<comment type="caution">
    <text evidence="5">The sequence shown here is derived from an EMBL/GenBank/DDBJ whole genome shotgun (WGS) entry which is preliminary data.</text>
</comment>
<name>A0A4R0R9X8_9APHY</name>
<evidence type="ECO:0008006" key="7">
    <source>
        <dbReference type="Google" id="ProtNLM"/>
    </source>
</evidence>
<evidence type="ECO:0000256" key="1">
    <source>
        <dbReference type="ARBA" id="ARBA00022468"/>
    </source>
</evidence>
<dbReference type="OrthoDB" id="184583at2759"/>
<dbReference type="GO" id="GO:0048471">
    <property type="term" value="C:perinuclear region of cytoplasm"/>
    <property type="evidence" value="ECO:0007669"/>
    <property type="project" value="TreeGrafter"/>
</dbReference>
<dbReference type="InterPro" id="IPR032675">
    <property type="entry name" value="LRR_dom_sf"/>
</dbReference>
<keyword evidence="3" id="KW-0677">Repeat</keyword>
<dbReference type="GO" id="GO:0005096">
    <property type="term" value="F:GTPase activator activity"/>
    <property type="evidence" value="ECO:0007669"/>
    <property type="project" value="UniProtKB-KW"/>
</dbReference>
<feature type="compositionally biased region" description="Basic and acidic residues" evidence="4">
    <location>
        <begin position="369"/>
        <end position="379"/>
    </location>
</feature>
<dbReference type="SMART" id="SM00368">
    <property type="entry name" value="LRR_RI"/>
    <property type="match status" value="6"/>
</dbReference>
<gene>
    <name evidence="5" type="ORF">EIP91_003783</name>
</gene>